<evidence type="ECO:0000313" key="4">
    <source>
        <dbReference type="Proteomes" id="UP000298458"/>
    </source>
</evidence>
<dbReference type="Pfam" id="PF16927">
    <property type="entry name" value="HisKA_7TM"/>
    <property type="match status" value="1"/>
</dbReference>
<reference evidence="3" key="1">
    <citation type="journal article" date="2019" name="PLoS Negl. Trop. Dis.">
        <title>Revisiting the worldwide diversity of Leptospira species in the environment.</title>
        <authorList>
            <person name="Vincent A.T."/>
            <person name="Schiettekatte O."/>
            <person name="Bourhy P."/>
            <person name="Veyrier F.J."/>
            <person name="Picardeau M."/>
        </authorList>
    </citation>
    <scope>NUCLEOTIDE SEQUENCE [LARGE SCALE GENOMIC DNA]</scope>
    <source>
        <strain evidence="3">SSW15</strain>
    </source>
</reference>
<evidence type="ECO:0000256" key="1">
    <source>
        <dbReference type="SAM" id="Phobius"/>
    </source>
</evidence>
<name>A0A4R9G597_9LEPT</name>
<feature type="transmembrane region" description="Helical" evidence="1">
    <location>
        <begin position="6"/>
        <end position="24"/>
    </location>
</feature>
<feature type="transmembrane region" description="Helical" evidence="1">
    <location>
        <begin position="129"/>
        <end position="148"/>
    </location>
</feature>
<sequence>MQWVSLFSAIFVLYLGIHVFRMVPKKPVQKYFLLLCICFSLWGFLFSFRGLLPLELKNLALNITVIPVLFAPYLFYRIVWFITEKEGEPKTSLYVSSAIVLYLVGAALSSKMGVLTNPETFEAKGFLNYHLANAYCVLFSLRSMILLSKSSYEGSGMVKVRSALLLAGCLLGIWISIGFVYILPFFGLNKSYLASTGSVIFALSWSVAIIHFDAFQVRERVLEGSGIPILKRITLGLVMQVYRILDPIGYNLNLQMSHEKFISDLLDHSNYLLSIPGSRKSERTKILRSRFKRYIR</sequence>
<accession>A0A4R9G597</accession>
<keyword evidence="1" id="KW-0812">Transmembrane</keyword>
<keyword evidence="4" id="KW-1185">Reference proteome</keyword>
<feature type="transmembrane region" description="Helical" evidence="1">
    <location>
        <begin position="192"/>
        <end position="212"/>
    </location>
</feature>
<feature type="transmembrane region" description="Helical" evidence="1">
    <location>
        <begin position="91"/>
        <end position="109"/>
    </location>
</feature>
<dbReference type="OrthoDB" id="332214at2"/>
<protein>
    <recommendedName>
        <fullName evidence="2">Histidine kinase N-terminal 7TM region domain-containing protein</fullName>
    </recommendedName>
</protein>
<evidence type="ECO:0000259" key="2">
    <source>
        <dbReference type="Pfam" id="PF16927"/>
    </source>
</evidence>
<feature type="domain" description="Histidine kinase N-terminal 7TM region" evidence="2">
    <location>
        <begin position="6"/>
        <end position="217"/>
    </location>
</feature>
<dbReference type="NCBIfam" id="NF047679">
    <property type="entry name" value="LIC10906_fam"/>
    <property type="match status" value="1"/>
</dbReference>
<dbReference type="RefSeq" id="WP_135769007.1">
    <property type="nucleotide sequence ID" value="NZ_RQET01000013.1"/>
</dbReference>
<feature type="transmembrane region" description="Helical" evidence="1">
    <location>
        <begin position="160"/>
        <end position="186"/>
    </location>
</feature>
<proteinExistence type="predicted"/>
<keyword evidence="1" id="KW-0472">Membrane</keyword>
<dbReference type="InterPro" id="IPR031621">
    <property type="entry name" value="HisKA_7TM"/>
</dbReference>
<organism evidence="3 4">
    <name type="scientific">Leptospira fletcheri</name>
    <dbReference type="NCBI Taxonomy" id="2484981"/>
    <lineage>
        <taxon>Bacteria</taxon>
        <taxon>Pseudomonadati</taxon>
        <taxon>Spirochaetota</taxon>
        <taxon>Spirochaetia</taxon>
        <taxon>Leptospirales</taxon>
        <taxon>Leptospiraceae</taxon>
        <taxon>Leptospira</taxon>
    </lineage>
</organism>
<feature type="transmembrane region" description="Helical" evidence="1">
    <location>
        <begin position="58"/>
        <end position="79"/>
    </location>
</feature>
<gene>
    <name evidence="3" type="ORF">EHO60_14870</name>
</gene>
<feature type="transmembrane region" description="Helical" evidence="1">
    <location>
        <begin position="31"/>
        <end position="52"/>
    </location>
</feature>
<dbReference type="AlphaFoldDB" id="A0A4R9G597"/>
<evidence type="ECO:0000313" key="3">
    <source>
        <dbReference type="EMBL" id="TGK06325.1"/>
    </source>
</evidence>
<comment type="caution">
    <text evidence="3">The sequence shown here is derived from an EMBL/GenBank/DDBJ whole genome shotgun (WGS) entry which is preliminary data.</text>
</comment>
<dbReference type="Proteomes" id="UP000298458">
    <property type="component" value="Unassembled WGS sequence"/>
</dbReference>
<dbReference type="EMBL" id="RQET01000013">
    <property type="protein sequence ID" value="TGK06325.1"/>
    <property type="molecule type" value="Genomic_DNA"/>
</dbReference>
<keyword evidence="1" id="KW-1133">Transmembrane helix</keyword>